<organism evidence="1 2">
    <name type="scientific">Sorangium cellulosum</name>
    <name type="common">Polyangium cellulosum</name>
    <dbReference type="NCBI Taxonomy" id="56"/>
    <lineage>
        <taxon>Bacteria</taxon>
        <taxon>Pseudomonadati</taxon>
        <taxon>Myxococcota</taxon>
        <taxon>Polyangia</taxon>
        <taxon>Polyangiales</taxon>
        <taxon>Polyangiaceae</taxon>
        <taxon>Sorangium</taxon>
    </lineage>
</organism>
<accession>A0A150SQA8</accession>
<comment type="caution">
    <text evidence="1">The sequence shown here is derived from an EMBL/GenBank/DDBJ whole genome shotgun (WGS) entry which is preliminary data.</text>
</comment>
<evidence type="ECO:0000313" key="1">
    <source>
        <dbReference type="EMBL" id="KYF94704.1"/>
    </source>
</evidence>
<evidence type="ECO:0000313" key="2">
    <source>
        <dbReference type="Proteomes" id="UP000075635"/>
    </source>
</evidence>
<protein>
    <submittedName>
        <fullName evidence="1">Uncharacterized protein</fullName>
    </submittedName>
</protein>
<sequence length="446" mass="46506">MREMRPCKLVIAGGALLVAGCQLIAGVRPDAELDQGGNGSNRCSVSSECPGGVCQDGFCTPAEAKCALDLEPFDILTSEDLGGHEVDTSSLVLASGPGRAFVSVIDKTASRLVIGTVHELGTPVGTKTEFPLTDGATFVTGRESEGRVTLLGRVGSDIGQLVFATTADGVSPEGEFQPFPALPPECTSPNVIASAAFAQAGDETLYAATCAAPDGATRSLVVGGPAESAPTVVAQGPRTDASLNVHFYTVTNGQHLLLLDDNATGQAFFRTGPTAADLGVAHQIQFSPSPEEVETFFGAFPLPEGDGVTLLIAHIVPPPRLAVSAEVGVVRDFSSLIQVPPPGFSPVFKLENVNQYNPPGPPMSDGETVYVTLVPHPGKSVNLGWFMRTGESLLPQENIFSLPDGSSAQILSSTIAQLGIKLLIAWIEQRDGAYSVRAQRLICTLQ</sequence>
<dbReference type="Proteomes" id="UP000075635">
    <property type="component" value="Unassembled WGS sequence"/>
</dbReference>
<proteinExistence type="predicted"/>
<dbReference type="EMBL" id="JEMB01000709">
    <property type="protein sequence ID" value="KYF94704.1"/>
    <property type="molecule type" value="Genomic_DNA"/>
</dbReference>
<reference evidence="1 2" key="1">
    <citation type="submission" date="2014-02" db="EMBL/GenBank/DDBJ databases">
        <title>The small core and large imbalanced accessory genome model reveals a collaborative survival strategy of Sorangium cellulosum strains in nature.</title>
        <authorList>
            <person name="Han K."/>
            <person name="Peng R."/>
            <person name="Blom J."/>
            <person name="Li Y.-Z."/>
        </authorList>
    </citation>
    <scope>NUCLEOTIDE SEQUENCE [LARGE SCALE GENOMIC DNA]</scope>
    <source>
        <strain evidence="1 2">So0011-07</strain>
    </source>
</reference>
<dbReference type="AlphaFoldDB" id="A0A150SQA8"/>
<name>A0A150SQA8_SORCE</name>
<gene>
    <name evidence="1" type="ORF">BE17_00195</name>
</gene>
<dbReference type="PROSITE" id="PS51257">
    <property type="entry name" value="PROKAR_LIPOPROTEIN"/>
    <property type="match status" value="1"/>
</dbReference>